<feature type="chain" id="PRO_5022945956" evidence="2">
    <location>
        <begin position="23"/>
        <end position="252"/>
    </location>
</feature>
<organism evidence="3 4">
    <name type="scientific">Pseudozyma flocculosa</name>
    <dbReference type="NCBI Taxonomy" id="84751"/>
    <lineage>
        <taxon>Eukaryota</taxon>
        <taxon>Fungi</taxon>
        <taxon>Dikarya</taxon>
        <taxon>Basidiomycota</taxon>
        <taxon>Ustilaginomycotina</taxon>
        <taxon>Ustilaginomycetes</taxon>
        <taxon>Ustilaginales</taxon>
        <taxon>Ustilaginaceae</taxon>
        <taxon>Pseudozyma</taxon>
    </lineage>
</organism>
<reference evidence="3 4" key="1">
    <citation type="submission" date="2018-03" db="EMBL/GenBank/DDBJ databases">
        <authorList>
            <person name="Guldener U."/>
        </authorList>
    </citation>
    <scope>NUCLEOTIDE SEQUENCE [LARGE SCALE GENOMIC DNA]</scope>
    <source>
        <strain evidence="3 4">DAOM196992</strain>
    </source>
</reference>
<evidence type="ECO:0000256" key="2">
    <source>
        <dbReference type="SAM" id="SignalP"/>
    </source>
</evidence>
<evidence type="ECO:0000313" key="4">
    <source>
        <dbReference type="Proteomes" id="UP000323386"/>
    </source>
</evidence>
<accession>A0A5C3ESY1</accession>
<dbReference type="Proteomes" id="UP000323386">
    <property type="component" value="Unassembled WGS sequence"/>
</dbReference>
<gene>
    <name evidence="3" type="ORF">PSFLO_00087</name>
</gene>
<dbReference type="OrthoDB" id="271448at2759"/>
<proteinExistence type="predicted"/>
<name>A0A5C3ESY1_9BASI</name>
<evidence type="ECO:0000256" key="1">
    <source>
        <dbReference type="SAM" id="MobiDB-lite"/>
    </source>
</evidence>
<feature type="region of interest" description="Disordered" evidence="1">
    <location>
        <begin position="99"/>
        <end position="122"/>
    </location>
</feature>
<dbReference type="AlphaFoldDB" id="A0A5C3ESY1"/>
<protein>
    <submittedName>
        <fullName evidence="3">Uncharacterized protein</fullName>
    </submittedName>
</protein>
<keyword evidence="4" id="KW-1185">Reference proteome</keyword>
<feature type="compositionally biased region" description="Pro residues" evidence="1">
    <location>
        <begin position="100"/>
        <end position="113"/>
    </location>
</feature>
<keyword evidence="2" id="KW-0732">Signal</keyword>
<feature type="signal peptide" evidence="2">
    <location>
        <begin position="1"/>
        <end position="22"/>
    </location>
</feature>
<evidence type="ECO:0000313" key="3">
    <source>
        <dbReference type="EMBL" id="SPO34616.1"/>
    </source>
</evidence>
<dbReference type="EMBL" id="OOIP01000001">
    <property type="protein sequence ID" value="SPO34616.1"/>
    <property type="molecule type" value="Genomic_DNA"/>
</dbReference>
<sequence length="252" mass="27335">MVSLKLTAAAALAIMAATFAEAAPTEAQPVQLEERTFGLLWQYKSNFFCKAPWLHASKPYWCHGIQIPGIPTWDGAESAKCKHPLYALLHPWCKKGNTPQPNPPNCQPSPGPAPGGDGPDGQCTQGYKQVYKNYESTAETGAWKGQVKGAATIDNENYITYGLVPDLDHCLDACDAKEGCVFVNLYQDNADSPEDIAELPPSAQEKYQKGKLTCAMYRACSGTDKATNWAGQQDPTYITESSAYCRGAGCQK</sequence>